<dbReference type="Gene3D" id="3.40.980.10">
    <property type="entry name" value="MoaB/Mog-like domain"/>
    <property type="match status" value="1"/>
</dbReference>
<protein>
    <recommendedName>
        <fullName evidence="1">MoaB/Mog domain-containing protein</fullName>
    </recommendedName>
</protein>
<name>A0A6T6V2U5_9EUKA</name>
<proteinExistence type="predicted"/>
<evidence type="ECO:0000313" key="2">
    <source>
        <dbReference type="EMBL" id="CAD8450945.1"/>
    </source>
</evidence>
<dbReference type="EMBL" id="HBEM01015554">
    <property type="protein sequence ID" value="CAD8450945.1"/>
    <property type="molecule type" value="Transcribed_RNA"/>
</dbReference>
<dbReference type="InterPro" id="IPR036425">
    <property type="entry name" value="MoaB/Mog-like_dom_sf"/>
</dbReference>
<reference evidence="2" key="1">
    <citation type="submission" date="2021-01" db="EMBL/GenBank/DDBJ databases">
        <authorList>
            <person name="Corre E."/>
            <person name="Pelletier E."/>
            <person name="Niang G."/>
            <person name="Scheremetjew M."/>
            <person name="Finn R."/>
            <person name="Kale V."/>
            <person name="Holt S."/>
            <person name="Cochrane G."/>
            <person name="Meng A."/>
            <person name="Brown T."/>
            <person name="Cohen L."/>
        </authorList>
    </citation>
    <scope>NUCLEOTIDE SEQUENCE</scope>
    <source>
        <strain evidence="2">CCMP2058</strain>
    </source>
</reference>
<dbReference type="SMART" id="SM00852">
    <property type="entry name" value="MoCF_biosynth"/>
    <property type="match status" value="1"/>
</dbReference>
<dbReference type="PANTHER" id="PTHR13939">
    <property type="entry name" value="NICOTINAMIDE-NUCLEOTIDE AMIDOHYDROLASE PNCC"/>
    <property type="match status" value="1"/>
</dbReference>
<organism evidence="2">
    <name type="scientific">Amorphochlora amoebiformis</name>
    <dbReference type="NCBI Taxonomy" id="1561963"/>
    <lineage>
        <taxon>Eukaryota</taxon>
        <taxon>Sar</taxon>
        <taxon>Rhizaria</taxon>
        <taxon>Cercozoa</taxon>
        <taxon>Chlorarachniophyceae</taxon>
        <taxon>Amorphochlora</taxon>
    </lineage>
</organism>
<sequence length="197" mass="21834">MECELQDADTKFNSAEARTVGLVVVGDEILKGRTSDTNTGYAMAKFKESGLKVKRVAVVADQEDDIVEELRRQVSMCDVVVTSGGLGPTHDDVTLYAVARALGQAMTQNAQMMKLIRTQKAKRSPDPDAEKRKWPRCPWALSSVHLPDAQEGGLCYNVVGFLFCQECRNSLRKNWIQSARLSSRVGGQQLLEGYHWG</sequence>
<dbReference type="SUPFAM" id="SSF53218">
    <property type="entry name" value="Molybdenum cofactor biosynthesis proteins"/>
    <property type="match status" value="1"/>
</dbReference>
<evidence type="ECO:0000259" key="1">
    <source>
        <dbReference type="SMART" id="SM00852"/>
    </source>
</evidence>
<feature type="domain" description="MoaB/Mog" evidence="1">
    <location>
        <begin position="21"/>
        <end position="166"/>
    </location>
</feature>
<dbReference type="Pfam" id="PF00994">
    <property type="entry name" value="MoCF_biosynth"/>
    <property type="match status" value="1"/>
</dbReference>
<dbReference type="AlphaFoldDB" id="A0A6T6V2U5"/>
<dbReference type="PANTHER" id="PTHR13939:SF0">
    <property type="entry name" value="NMN AMIDOHYDROLASE-LIKE PROTEIN YFAY"/>
    <property type="match status" value="1"/>
</dbReference>
<accession>A0A6T6V2U5</accession>
<dbReference type="InterPro" id="IPR001453">
    <property type="entry name" value="MoaB/Mog_dom"/>
</dbReference>
<dbReference type="InterPro" id="IPR050101">
    <property type="entry name" value="CinA"/>
</dbReference>
<gene>
    <name evidence="2" type="ORF">LAMO00422_LOCUS10726</name>
</gene>